<feature type="active site" description="Proton acceptor" evidence="7">
    <location>
        <position position="60"/>
    </location>
</feature>
<keyword evidence="11" id="KW-1185">Reference proteome</keyword>
<dbReference type="Pfam" id="PF04413">
    <property type="entry name" value="Glycos_transf_N"/>
    <property type="match status" value="1"/>
</dbReference>
<keyword evidence="8" id="KW-0448">Lipopolysaccharide biosynthesis</keyword>
<dbReference type="PANTHER" id="PTHR42755:SF1">
    <property type="entry name" value="3-DEOXY-D-MANNO-OCTULOSONIC ACID TRANSFERASE, MITOCHONDRIAL-RELATED"/>
    <property type="match status" value="1"/>
</dbReference>
<evidence type="ECO:0000256" key="4">
    <source>
        <dbReference type="ARBA" id="ARBA00022679"/>
    </source>
</evidence>
<dbReference type="InterPro" id="IPR039901">
    <property type="entry name" value="Kdotransferase"/>
</dbReference>
<dbReference type="Gene3D" id="3.40.50.11720">
    <property type="entry name" value="3-Deoxy-D-manno-octulosonic-acid transferase, N-terminal domain"/>
    <property type="match status" value="1"/>
</dbReference>
<comment type="function">
    <text evidence="8">Involved in lipopolysaccharide (LPS) biosynthesis. Catalyzes the transfer of 3-deoxy-D-manno-octulosonate (Kdo) residue(s) from CMP-Kdo to lipid IV(A), the tetraacyldisaccharide-1,4'-bisphosphate precursor of lipid A.</text>
</comment>
<dbReference type="OrthoDB" id="9789797at2"/>
<keyword evidence="8" id="KW-0472">Membrane</keyword>
<comment type="caution">
    <text evidence="10">The sequence shown here is derived from an EMBL/GenBank/DDBJ whole genome shotgun (WGS) entry which is preliminary data.</text>
</comment>
<dbReference type="GO" id="GO:0005886">
    <property type="term" value="C:plasma membrane"/>
    <property type="evidence" value="ECO:0007669"/>
    <property type="project" value="UniProtKB-SubCell"/>
</dbReference>
<name>A0A5J4G2N5_9FLAO</name>
<evidence type="ECO:0000256" key="5">
    <source>
        <dbReference type="ARBA" id="ARBA00031445"/>
    </source>
</evidence>
<dbReference type="EMBL" id="BKCF01000005">
    <property type="protein sequence ID" value="GEQ86885.1"/>
    <property type="molecule type" value="Genomic_DNA"/>
</dbReference>
<evidence type="ECO:0000256" key="8">
    <source>
        <dbReference type="RuleBase" id="RU365103"/>
    </source>
</evidence>
<proteinExistence type="inferred from homology"/>
<keyword evidence="8" id="KW-1133">Transmembrane helix</keyword>
<dbReference type="Gene3D" id="3.40.50.2000">
    <property type="entry name" value="Glycogen Phosphorylase B"/>
    <property type="match status" value="1"/>
</dbReference>
<dbReference type="EC" id="2.4.99.12" evidence="2 8"/>
<dbReference type="UniPathway" id="UPA00958"/>
<comment type="catalytic activity">
    <reaction evidence="6 8">
        <text>lipid IVA (E. coli) + CMP-3-deoxy-beta-D-manno-octulosonate = alpha-Kdo-(2-&gt;6)-lipid IVA (E. coli) + CMP + H(+)</text>
        <dbReference type="Rhea" id="RHEA:28066"/>
        <dbReference type="ChEBI" id="CHEBI:15378"/>
        <dbReference type="ChEBI" id="CHEBI:58603"/>
        <dbReference type="ChEBI" id="CHEBI:60364"/>
        <dbReference type="ChEBI" id="CHEBI:60377"/>
        <dbReference type="ChEBI" id="CHEBI:85987"/>
        <dbReference type="EC" id="2.4.99.12"/>
    </reaction>
</comment>
<comment type="subcellular location">
    <subcellularLocation>
        <location evidence="8">Cell membrane</location>
    </subcellularLocation>
</comment>
<dbReference type="GO" id="GO:0009245">
    <property type="term" value="P:lipid A biosynthetic process"/>
    <property type="evidence" value="ECO:0007669"/>
    <property type="project" value="TreeGrafter"/>
</dbReference>
<gene>
    <name evidence="10" type="primary">kdtA</name>
    <name evidence="10" type="ORF">ULMS_23930</name>
</gene>
<sequence length="420" mass="47497">MRIIYNVLTYIISAGLWVAQWVVPKLKLFVQGRKKTFAILNTQIKLGDKTIWFHCASLGEFEQGLPIMEAMKLKFPQHKLVVTFFSPSGYENKKNTPIADAVAYLPMDTTANAKQFIKAINPSLAVFVKYEFWPNYLAQLKRNNIKTLLVSGVFRENQLFFKPYGNFMRKALTAFNHFFLQDQNSEKLLKKLGFTNCTVSGDTRFDRVSHQIEMDNTLTFIEKFKGDATCIVCGSTWPEDEDVLIDYINNAPKTTKFIVAPHQIEVSKVMSLRNKLKVENISYSETLSEHIAKNADPLKIEDNQVFIIDTIGLLTKIYSYADIAYVGGAMGNTGLHNILEPATFGVPIVIGCNYSKFPEAERLRSLAGLFSISNKEECSEILDKLVIDKNFRSKTGMISGHWINSNTGATKVVMEYTGKI</sequence>
<evidence type="ECO:0000256" key="7">
    <source>
        <dbReference type="PIRSR" id="PIRSR639901-1"/>
    </source>
</evidence>
<evidence type="ECO:0000313" key="10">
    <source>
        <dbReference type="EMBL" id="GEQ86885.1"/>
    </source>
</evidence>
<reference evidence="10 11" key="1">
    <citation type="submission" date="2019-08" db="EMBL/GenBank/DDBJ databases">
        <title>Ulvibacter marinistellae sp. nov., isolated from a starfish, Patiria pectinifera.</title>
        <authorList>
            <person name="Kawano K."/>
            <person name="Ushijima N."/>
            <person name="Kihara M."/>
            <person name="Itoh H."/>
        </authorList>
    </citation>
    <scope>NUCLEOTIDE SEQUENCE [LARGE SCALE GENOMIC DNA]</scope>
    <source>
        <strain evidence="10 11">KK4</strain>
    </source>
</reference>
<evidence type="ECO:0000256" key="6">
    <source>
        <dbReference type="ARBA" id="ARBA00049183"/>
    </source>
</evidence>
<dbReference type="InterPro" id="IPR007507">
    <property type="entry name" value="Glycos_transf_N"/>
</dbReference>
<accession>A0A5J4G2N5</accession>
<evidence type="ECO:0000256" key="3">
    <source>
        <dbReference type="ARBA" id="ARBA00019077"/>
    </source>
</evidence>
<keyword evidence="8" id="KW-1003">Cell membrane</keyword>
<dbReference type="Proteomes" id="UP000326994">
    <property type="component" value="Unassembled WGS sequence"/>
</dbReference>
<feature type="transmembrane region" description="Helical" evidence="8">
    <location>
        <begin position="7"/>
        <end position="23"/>
    </location>
</feature>
<dbReference type="PANTHER" id="PTHR42755">
    <property type="entry name" value="3-DEOXY-MANNO-OCTULOSONATE CYTIDYLYLTRANSFERASE"/>
    <property type="match status" value="1"/>
</dbReference>
<dbReference type="RefSeq" id="WP_151894810.1">
    <property type="nucleotide sequence ID" value="NZ_BKCF01000005.1"/>
</dbReference>
<comment type="pathway">
    <text evidence="1 8">Bacterial outer membrane biogenesis; LPS core biosynthesis.</text>
</comment>
<evidence type="ECO:0000313" key="11">
    <source>
        <dbReference type="Proteomes" id="UP000326994"/>
    </source>
</evidence>
<evidence type="ECO:0000259" key="9">
    <source>
        <dbReference type="Pfam" id="PF04413"/>
    </source>
</evidence>
<keyword evidence="4 8" id="KW-0808">Transferase</keyword>
<dbReference type="GO" id="GO:0043842">
    <property type="term" value="F:Kdo transferase activity"/>
    <property type="evidence" value="ECO:0007669"/>
    <property type="project" value="UniProtKB-EC"/>
</dbReference>
<protein>
    <recommendedName>
        <fullName evidence="3 8">3-deoxy-D-manno-octulosonic acid transferase</fullName>
        <shortName evidence="8">Kdo transferase</shortName>
        <ecNumber evidence="2 8">2.4.99.12</ecNumber>
    </recommendedName>
    <alternativeName>
        <fullName evidence="5 8">Lipid IV(A) 3-deoxy-D-manno-octulosonic acid transferase</fullName>
    </alternativeName>
</protein>
<dbReference type="SUPFAM" id="SSF53756">
    <property type="entry name" value="UDP-Glycosyltransferase/glycogen phosphorylase"/>
    <property type="match status" value="1"/>
</dbReference>
<dbReference type="GO" id="GO:0009244">
    <property type="term" value="P:lipopolysaccharide core region biosynthetic process"/>
    <property type="evidence" value="ECO:0007669"/>
    <property type="project" value="UniProtKB-UniRule"/>
</dbReference>
<evidence type="ECO:0000256" key="2">
    <source>
        <dbReference type="ARBA" id="ARBA00012621"/>
    </source>
</evidence>
<evidence type="ECO:0000256" key="1">
    <source>
        <dbReference type="ARBA" id="ARBA00004713"/>
    </source>
</evidence>
<keyword evidence="8" id="KW-0812">Transmembrane</keyword>
<organism evidence="10 11">
    <name type="scientific">Patiriisocius marinistellae</name>
    <dbReference type="NCBI Taxonomy" id="2494560"/>
    <lineage>
        <taxon>Bacteria</taxon>
        <taxon>Pseudomonadati</taxon>
        <taxon>Bacteroidota</taxon>
        <taxon>Flavobacteriia</taxon>
        <taxon>Flavobacteriales</taxon>
        <taxon>Flavobacteriaceae</taxon>
        <taxon>Patiriisocius</taxon>
    </lineage>
</organism>
<comment type="similarity">
    <text evidence="8">Belongs to the glycosyltransferase group 1 family.</text>
</comment>
<dbReference type="AlphaFoldDB" id="A0A5J4G2N5"/>
<feature type="domain" description="3-deoxy-D-manno-octulosonic-acid transferase N-terminal" evidence="9">
    <location>
        <begin position="45"/>
        <end position="206"/>
    </location>
</feature>
<dbReference type="InterPro" id="IPR038107">
    <property type="entry name" value="Glycos_transf_N_sf"/>
</dbReference>